<protein>
    <submittedName>
        <fullName evidence="2">DUF1311 domain-containing protein</fullName>
    </submittedName>
</protein>
<proteinExistence type="predicted"/>
<dbReference type="AlphaFoldDB" id="A0A6Y5B1M1"/>
<evidence type="ECO:0000313" key="2">
    <source>
        <dbReference type="EMBL" id="HAB6082047.1"/>
    </source>
</evidence>
<dbReference type="RefSeq" id="WP_130548638.1">
    <property type="nucleotide sequence ID" value="NZ_QATZ01000023.1"/>
</dbReference>
<dbReference type="EMBL" id="DAAHGZ010000094">
    <property type="protein sequence ID" value="HAB6082047.1"/>
    <property type="molecule type" value="Genomic_DNA"/>
</dbReference>
<evidence type="ECO:0000256" key="1">
    <source>
        <dbReference type="SAM" id="SignalP"/>
    </source>
</evidence>
<reference evidence="2" key="1">
    <citation type="journal article" date="2018" name="Genome Biol.">
        <title>SKESA: strategic k-mer extension for scrupulous assemblies.</title>
        <authorList>
            <person name="Souvorov A."/>
            <person name="Agarwala R."/>
            <person name="Lipman D.J."/>
        </authorList>
    </citation>
    <scope>NUCLEOTIDE SEQUENCE</scope>
    <source>
        <strain evidence="2">Salmonella enterica</strain>
    </source>
</reference>
<name>A0A6Y5B1M1_SALET</name>
<sequence length="268" mass="30581">MNLIVNRKIVLLVSLLTCGTTYAASFECKNAGSAVETMICSDFKLNRLDDFLSHNYKIAMNSEMPDGVKQDIKKSQMEWLGKRSNCSDAQCLKNMYAKRIDYLWDKCFEYVRGRINYVKYSEAIDVINKEERNQSSSSVINDSLKENESQIELLGFTQKQLNSNVYIDVGSHVKFYTLGEYLTLMYKLPDFKTLDKISYKDYIGFRIKVSGQPYSGFVLREDGGDLFLVGLISGNEVFEAVSLRDIRTLSSIYMNYANVVINNSSANK</sequence>
<accession>A0A6Y5B1M1</accession>
<dbReference type="InterPro" id="IPR052755">
    <property type="entry name" value="Lysozyme_Inhibitor_LprI"/>
</dbReference>
<organism evidence="2">
    <name type="scientific">Salmonella enterica subsp. enterica serovar Mbandaka</name>
    <dbReference type="NCBI Taxonomy" id="192954"/>
    <lineage>
        <taxon>Bacteria</taxon>
        <taxon>Pseudomonadati</taxon>
        <taxon>Pseudomonadota</taxon>
        <taxon>Gammaproteobacteria</taxon>
        <taxon>Enterobacterales</taxon>
        <taxon>Enterobacteriaceae</taxon>
        <taxon>Salmonella</taxon>
    </lineage>
</organism>
<comment type="caution">
    <text evidence="2">The sequence shown here is derived from an EMBL/GenBank/DDBJ whole genome shotgun (WGS) entry which is preliminary data.</text>
</comment>
<dbReference type="PANTHER" id="PTHR37549">
    <property type="entry name" value="LIPOPROTEIN LPRI"/>
    <property type="match status" value="1"/>
</dbReference>
<dbReference type="GO" id="GO:0005576">
    <property type="term" value="C:extracellular region"/>
    <property type="evidence" value="ECO:0007669"/>
    <property type="project" value="TreeGrafter"/>
</dbReference>
<feature type="signal peptide" evidence="1">
    <location>
        <begin position="1"/>
        <end position="23"/>
    </location>
</feature>
<feature type="chain" id="PRO_5027898604" evidence="1">
    <location>
        <begin position="24"/>
        <end position="268"/>
    </location>
</feature>
<dbReference type="PANTHER" id="PTHR37549:SF1">
    <property type="entry name" value="LIPOPROTEIN LPRI"/>
    <property type="match status" value="1"/>
</dbReference>
<reference evidence="2" key="2">
    <citation type="submission" date="2019-10" db="EMBL/GenBank/DDBJ databases">
        <authorList>
            <consortium name="NCBI Pathogen Detection Project"/>
        </authorList>
    </citation>
    <scope>NUCLEOTIDE SEQUENCE</scope>
    <source>
        <strain evidence="2">Salmonella enterica</strain>
    </source>
</reference>
<keyword evidence="1" id="KW-0732">Signal</keyword>
<gene>
    <name evidence="2" type="ORF">GBV33_20270</name>
</gene>